<evidence type="ECO:0000256" key="1">
    <source>
        <dbReference type="SAM" id="MobiDB-lite"/>
    </source>
</evidence>
<sequence length="76" mass="8653">MSVRPLAKIRNTLDDFRPSPFYHLHHLALCRINGTRPSPLPPSSRPRKAPGVGQRRCRYKDIPCERCGHDCDDGIC</sequence>
<accession>A0A834M950</accession>
<dbReference type="Proteomes" id="UP000625711">
    <property type="component" value="Unassembled WGS sequence"/>
</dbReference>
<proteinExistence type="predicted"/>
<evidence type="ECO:0000313" key="3">
    <source>
        <dbReference type="Proteomes" id="UP000625711"/>
    </source>
</evidence>
<feature type="region of interest" description="Disordered" evidence="1">
    <location>
        <begin position="35"/>
        <end position="54"/>
    </location>
</feature>
<organism evidence="2 3">
    <name type="scientific">Rhynchophorus ferrugineus</name>
    <name type="common">Red palm weevil</name>
    <name type="synonym">Curculio ferrugineus</name>
    <dbReference type="NCBI Taxonomy" id="354439"/>
    <lineage>
        <taxon>Eukaryota</taxon>
        <taxon>Metazoa</taxon>
        <taxon>Ecdysozoa</taxon>
        <taxon>Arthropoda</taxon>
        <taxon>Hexapoda</taxon>
        <taxon>Insecta</taxon>
        <taxon>Pterygota</taxon>
        <taxon>Neoptera</taxon>
        <taxon>Endopterygota</taxon>
        <taxon>Coleoptera</taxon>
        <taxon>Polyphaga</taxon>
        <taxon>Cucujiformia</taxon>
        <taxon>Curculionidae</taxon>
        <taxon>Dryophthorinae</taxon>
        <taxon>Rhynchophorus</taxon>
    </lineage>
</organism>
<comment type="caution">
    <text evidence="2">The sequence shown here is derived from an EMBL/GenBank/DDBJ whole genome shotgun (WGS) entry which is preliminary data.</text>
</comment>
<evidence type="ECO:0000313" key="2">
    <source>
        <dbReference type="EMBL" id="KAF7276386.1"/>
    </source>
</evidence>
<protein>
    <submittedName>
        <fullName evidence="2">Uncharacterized protein</fullName>
    </submittedName>
</protein>
<gene>
    <name evidence="2" type="ORF">GWI33_010375</name>
</gene>
<name>A0A834M950_RHYFE</name>
<reference evidence="2" key="1">
    <citation type="submission" date="2020-08" db="EMBL/GenBank/DDBJ databases">
        <title>Genome sequencing and assembly of the red palm weevil Rhynchophorus ferrugineus.</title>
        <authorList>
            <person name="Dias G.B."/>
            <person name="Bergman C.M."/>
            <person name="Manee M."/>
        </authorList>
    </citation>
    <scope>NUCLEOTIDE SEQUENCE</scope>
    <source>
        <strain evidence="2">AA-2017</strain>
        <tissue evidence="2">Whole larva</tissue>
    </source>
</reference>
<dbReference type="EMBL" id="JAACXV010007099">
    <property type="protein sequence ID" value="KAF7276386.1"/>
    <property type="molecule type" value="Genomic_DNA"/>
</dbReference>
<keyword evidence="3" id="KW-1185">Reference proteome</keyword>
<dbReference type="AlphaFoldDB" id="A0A834M950"/>